<evidence type="ECO:0000256" key="1">
    <source>
        <dbReference type="ARBA" id="ARBA00004123"/>
    </source>
</evidence>
<keyword evidence="3" id="KW-0805">Transcription regulation</keyword>
<evidence type="ECO:0000256" key="6">
    <source>
        <dbReference type="SAM" id="MobiDB-lite"/>
    </source>
</evidence>
<feature type="compositionally biased region" description="Polar residues" evidence="6">
    <location>
        <begin position="126"/>
        <end position="139"/>
    </location>
</feature>
<comment type="caution">
    <text evidence="8">The sequence shown here is derived from an EMBL/GenBank/DDBJ whole genome shotgun (WGS) entry which is preliminary data.</text>
</comment>
<keyword evidence="5" id="KW-0539">Nucleus</keyword>
<evidence type="ECO:0000256" key="2">
    <source>
        <dbReference type="ARBA" id="ARBA00022969"/>
    </source>
</evidence>
<dbReference type="PROSITE" id="PS51821">
    <property type="entry name" value="VELVET"/>
    <property type="match status" value="1"/>
</dbReference>
<evidence type="ECO:0000256" key="5">
    <source>
        <dbReference type="ARBA" id="ARBA00023242"/>
    </source>
</evidence>
<dbReference type="AlphaFoldDB" id="A0A9P6PRN0"/>
<feature type="compositionally biased region" description="Basic residues" evidence="6">
    <location>
        <begin position="115"/>
        <end position="125"/>
    </location>
</feature>
<feature type="region of interest" description="Disordered" evidence="6">
    <location>
        <begin position="1"/>
        <end position="185"/>
    </location>
</feature>
<evidence type="ECO:0000256" key="4">
    <source>
        <dbReference type="ARBA" id="ARBA00023163"/>
    </source>
</evidence>
<feature type="compositionally biased region" description="Basic and acidic residues" evidence="6">
    <location>
        <begin position="91"/>
        <end position="114"/>
    </location>
</feature>
<evidence type="ECO:0000313" key="8">
    <source>
        <dbReference type="EMBL" id="KAG0250660.1"/>
    </source>
</evidence>
<keyword evidence="4" id="KW-0804">Transcription</keyword>
<evidence type="ECO:0000256" key="3">
    <source>
        <dbReference type="ARBA" id="ARBA00023015"/>
    </source>
</evidence>
<name>A0A9P6PRN0_9FUNG</name>
<dbReference type="InterPro" id="IPR021740">
    <property type="entry name" value="Velvet"/>
</dbReference>
<dbReference type="Gene3D" id="2.60.40.3960">
    <property type="entry name" value="Velvet domain"/>
    <property type="match status" value="2"/>
</dbReference>
<keyword evidence="9" id="KW-1185">Reference proteome</keyword>
<dbReference type="PANTHER" id="PTHR33572">
    <property type="entry name" value="SPORE DEVELOPMENT REGULATOR VOSA"/>
    <property type="match status" value="1"/>
</dbReference>
<dbReference type="EMBL" id="JAAAJA010000662">
    <property type="protein sequence ID" value="KAG0250660.1"/>
    <property type="molecule type" value="Genomic_DNA"/>
</dbReference>
<gene>
    <name evidence="8" type="ORF">BG011_008191</name>
</gene>
<feature type="compositionally biased region" description="Basic and acidic residues" evidence="6">
    <location>
        <begin position="150"/>
        <end position="185"/>
    </location>
</feature>
<dbReference type="Proteomes" id="UP000726737">
    <property type="component" value="Unassembled WGS sequence"/>
</dbReference>
<comment type="subcellular location">
    <subcellularLocation>
        <location evidence="1">Nucleus</location>
    </subcellularLocation>
</comment>
<evidence type="ECO:0000259" key="7">
    <source>
        <dbReference type="PROSITE" id="PS51821"/>
    </source>
</evidence>
<dbReference type="PANTHER" id="PTHR33572:SF17">
    <property type="entry name" value="SEXUAL DEVELOPMENT REGULATOR VELC"/>
    <property type="match status" value="1"/>
</dbReference>
<organism evidence="8 9">
    <name type="scientific">Mortierella polycephala</name>
    <dbReference type="NCBI Taxonomy" id="41804"/>
    <lineage>
        <taxon>Eukaryota</taxon>
        <taxon>Fungi</taxon>
        <taxon>Fungi incertae sedis</taxon>
        <taxon>Mucoromycota</taxon>
        <taxon>Mortierellomycotina</taxon>
        <taxon>Mortierellomycetes</taxon>
        <taxon>Mortierellales</taxon>
        <taxon>Mortierellaceae</taxon>
        <taxon>Mortierella</taxon>
    </lineage>
</organism>
<dbReference type="InterPro" id="IPR038491">
    <property type="entry name" value="Velvet_dom_sf"/>
</dbReference>
<keyword evidence="2" id="KW-0749">Sporulation</keyword>
<reference evidence="8" key="1">
    <citation type="journal article" date="2020" name="Fungal Divers.">
        <title>Resolving the Mortierellaceae phylogeny through synthesis of multi-gene phylogenetics and phylogenomics.</title>
        <authorList>
            <person name="Vandepol N."/>
            <person name="Liber J."/>
            <person name="Desiro A."/>
            <person name="Na H."/>
            <person name="Kennedy M."/>
            <person name="Barry K."/>
            <person name="Grigoriev I.V."/>
            <person name="Miller A.N."/>
            <person name="O'Donnell K."/>
            <person name="Stajich J.E."/>
            <person name="Bonito G."/>
        </authorList>
    </citation>
    <scope>NUCLEOTIDE SEQUENCE</scope>
    <source>
        <strain evidence="8">KOD948</strain>
    </source>
</reference>
<protein>
    <recommendedName>
        <fullName evidence="7">Velvet domain-containing protein</fullName>
    </recommendedName>
</protein>
<sequence length="354" mass="39476">MCGFGEKDRRPIDPPPVVQLLMDDLPDYNQIKAPPKSTTHSQPIQHGKGKHKKVANKNGKSQRRQSVVKQYQGDADLRGDSGGGDDDCDDESYKLENDSEGELDKDGRQKEARASRQKPQARRQSKNATKSGMTSSTGTLPRASSKKHARDADCNSKNRDDQDDIKMDDDHEHEHENDDHEDWPHYEGGALAMHQDPLFVLHASLWSEDGTQARSLISTPGGANEPPKTTRIMMGSVVVSPILLNNEMGRSGWYFTFPDLSIRTEGVYTLKFSLMRLDSFECEGNNNNHSNIVAEEMSGPFTVYSAKKFPGMTESTELSKAFAKQGLKIPIRNDLRIRKSVSDRDGMAPGDHIH</sequence>
<dbReference type="OrthoDB" id="5599552at2759"/>
<feature type="domain" description="Velvet" evidence="7">
    <location>
        <begin position="1"/>
        <end position="332"/>
    </location>
</feature>
<feature type="compositionally biased region" description="Basic residues" evidence="6">
    <location>
        <begin position="47"/>
        <end position="63"/>
    </location>
</feature>
<proteinExistence type="predicted"/>
<dbReference type="GO" id="GO:0005634">
    <property type="term" value="C:nucleus"/>
    <property type="evidence" value="ECO:0007669"/>
    <property type="project" value="UniProtKB-SubCell"/>
</dbReference>
<accession>A0A9P6PRN0</accession>
<evidence type="ECO:0000313" key="9">
    <source>
        <dbReference type="Proteomes" id="UP000726737"/>
    </source>
</evidence>
<dbReference type="InterPro" id="IPR037525">
    <property type="entry name" value="Velvet_dom"/>
</dbReference>
<feature type="compositionally biased region" description="Basic and acidic residues" evidence="6">
    <location>
        <begin position="1"/>
        <end position="12"/>
    </location>
</feature>
<dbReference type="Pfam" id="PF11754">
    <property type="entry name" value="Velvet"/>
    <property type="match status" value="1"/>
</dbReference>